<reference evidence="2 3" key="1">
    <citation type="journal article" date="2015" name="Biotechnol. Biofuels">
        <title>Enhanced degradation of softwood versus hardwood by the white-rot fungus Pycnoporus coccineus.</title>
        <authorList>
            <person name="Couturier M."/>
            <person name="Navarro D."/>
            <person name="Chevret D."/>
            <person name="Henrissat B."/>
            <person name="Piumi F."/>
            <person name="Ruiz-Duenas F.J."/>
            <person name="Martinez A.T."/>
            <person name="Grigoriev I.V."/>
            <person name="Riley R."/>
            <person name="Lipzen A."/>
            <person name="Berrin J.G."/>
            <person name="Master E.R."/>
            <person name="Rosso M.N."/>
        </authorList>
    </citation>
    <scope>NUCLEOTIDE SEQUENCE [LARGE SCALE GENOMIC DNA]</scope>
    <source>
        <strain evidence="2 3">BRFM310</strain>
    </source>
</reference>
<accession>A0A1Y2IG13</accession>
<evidence type="ECO:0000313" key="2">
    <source>
        <dbReference type="EMBL" id="OSD00079.1"/>
    </source>
</evidence>
<name>A0A1Y2IG13_TRAC3</name>
<proteinExistence type="predicted"/>
<keyword evidence="3" id="KW-1185">Reference proteome</keyword>
<dbReference type="Proteomes" id="UP000193067">
    <property type="component" value="Unassembled WGS sequence"/>
</dbReference>
<evidence type="ECO:0000256" key="1">
    <source>
        <dbReference type="SAM" id="MobiDB-lite"/>
    </source>
</evidence>
<dbReference type="AlphaFoldDB" id="A0A1Y2IG13"/>
<protein>
    <submittedName>
        <fullName evidence="2">Uncharacterized protein</fullName>
    </submittedName>
</protein>
<organism evidence="2 3">
    <name type="scientific">Trametes coccinea (strain BRFM310)</name>
    <name type="common">Pycnoporus coccineus</name>
    <dbReference type="NCBI Taxonomy" id="1353009"/>
    <lineage>
        <taxon>Eukaryota</taxon>
        <taxon>Fungi</taxon>
        <taxon>Dikarya</taxon>
        <taxon>Basidiomycota</taxon>
        <taxon>Agaricomycotina</taxon>
        <taxon>Agaricomycetes</taxon>
        <taxon>Polyporales</taxon>
        <taxon>Polyporaceae</taxon>
        <taxon>Trametes</taxon>
    </lineage>
</organism>
<gene>
    <name evidence="2" type="ORF">PYCCODRAFT_713479</name>
</gene>
<dbReference type="EMBL" id="KZ084121">
    <property type="protein sequence ID" value="OSD00079.1"/>
    <property type="molecule type" value="Genomic_DNA"/>
</dbReference>
<feature type="region of interest" description="Disordered" evidence="1">
    <location>
        <begin position="1"/>
        <end position="29"/>
    </location>
</feature>
<feature type="compositionally biased region" description="Low complexity" evidence="1">
    <location>
        <begin position="1"/>
        <end position="24"/>
    </location>
</feature>
<sequence length="130" mass="14184">MCTPSSHSPATSPSTAAPPRTSASKLSRTCSAPSMKHCVNVPHPPSVRLPPLQTPRQIHSYSTPASIIYSEAHHMRRKQDRDERQCVHLHVRPSCVPWRSRPLALASSLALFPSSHAARSSILPRVLDGA</sequence>
<evidence type="ECO:0000313" key="3">
    <source>
        <dbReference type="Proteomes" id="UP000193067"/>
    </source>
</evidence>